<feature type="transmembrane region" description="Helical" evidence="1">
    <location>
        <begin position="87"/>
        <end position="107"/>
    </location>
</feature>
<sequence length="258" mass="28281">MPKPDDHVLFDAVRRDADAYRAVVLALALFAFWWLLLAIFHFFPMLDIAATAAFFKSAACPEGMPEGVVCGDFPYRLDGLFVFLRKVLFYAPSAAAVVVVIALIMALQHHGATYEPQKVRRYGLSLIAFFLGPYVLVNLLLKSFSGRPRPHQTDLFGGELPFMPAGSFSGQCENNCSFISGEAAGAGWLICLIPLLPQRLRLVMAPGIIAVSVVTPALRFSFGGHYLSDVMLGWLSSPVVFLLVVAVFEIARLRKNAV</sequence>
<keyword evidence="4" id="KW-1185">Reference proteome</keyword>
<evidence type="ECO:0000256" key="1">
    <source>
        <dbReference type="SAM" id="Phobius"/>
    </source>
</evidence>
<evidence type="ECO:0000259" key="2">
    <source>
        <dbReference type="Pfam" id="PF01569"/>
    </source>
</evidence>
<dbReference type="SUPFAM" id="SSF48317">
    <property type="entry name" value="Acid phosphatase/Vanadium-dependent haloperoxidase"/>
    <property type="match status" value="1"/>
</dbReference>
<feature type="domain" description="Phosphatidic acid phosphatase type 2/haloperoxidase" evidence="2">
    <location>
        <begin position="134"/>
        <end position="248"/>
    </location>
</feature>
<organism evidence="3 4">
    <name type="scientific">Ciceribacter selenitireducens ATCC BAA-1503</name>
    <dbReference type="NCBI Taxonomy" id="1336235"/>
    <lineage>
        <taxon>Bacteria</taxon>
        <taxon>Pseudomonadati</taxon>
        <taxon>Pseudomonadota</taxon>
        <taxon>Alphaproteobacteria</taxon>
        <taxon>Hyphomicrobiales</taxon>
        <taxon>Rhizobiaceae</taxon>
        <taxon>Ciceribacter</taxon>
    </lineage>
</organism>
<reference evidence="4" key="1">
    <citation type="submission" date="2018-07" db="EMBL/GenBank/DDBJ databases">
        <authorList>
            <person name="Peiro R."/>
            <person name="Begona"/>
            <person name="Cbmso G."/>
            <person name="Lopez M."/>
            <person name="Gonzalez S."/>
        </authorList>
    </citation>
    <scope>NUCLEOTIDE SEQUENCE [LARGE SCALE GENOMIC DNA]</scope>
</reference>
<dbReference type="EMBL" id="UEYP01000006">
    <property type="protein sequence ID" value="SSC68179.1"/>
    <property type="molecule type" value="Genomic_DNA"/>
</dbReference>
<name>A0A376AK62_9HYPH</name>
<dbReference type="Proteomes" id="UP000254764">
    <property type="component" value="Unassembled WGS sequence"/>
</dbReference>
<feature type="transmembrane region" description="Helical" evidence="1">
    <location>
        <begin position="232"/>
        <end position="251"/>
    </location>
</feature>
<feature type="transmembrane region" description="Helical" evidence="1">
    <location>
        <begin position="122"/>
        <end position="141"/>
    </location>
</feature>
<feature type="transmembrane region" description="Helical" evidence="1">
    <location>
        <begin position="20"/>
        <end position="43"/>
    </location>
</feature>
<keyword evidence="1" id="KW-0472">Membrane</keyword>
<dbReference type="Pfam" id="PF01569">
    <property type="entry name" value="PAP2"/>
    <property type="match status" value="1"/>
</dbReference>
<dbReference type="AlphaFoldDB" id="A0A376AK62"/>
<dbReference type="InterPro" id="IPR036938">
    <property type="entry name" value="PAP2/HPO_sf"/>
</dbReference>
<proteinExistence type="predicted"/>
<dbReference type="InterPro" id="IPR000326">
    <property type="entry name" value="PAP2/HPO"/>
</dbReference>
<protein>
    <recommendedName>
        <fullName evidence="2">Phosphatidic acid phosphatase type 2/haloperoxidase domain-containing protein</fullName>
    </recommendedName>
</protein>
<dbReference type="STRING" id="1336235.GCA_000518785_01260"/>
<dbReference type="Gene3D" id="1.20.144.10">
    <property type="entry name" value="Phosphatidic acid phosphatase type 2/haloperoxidase"/>
    <property type="match status" value="1"/>
</dbReference>
<feature type="transmembrane region" description="Helical" evidence="1">
    <location>
        <begin position="202"/>
        <end position="220"/>
    </location>
</feature>
<keyword evidence="1" id="KW-1133">Transmembrane helix</keyword>
<gene>
    <name evidence="3" type="ORF">RHIZ70_3887</name>
</gene>
<evidence type="ECO:0000313" key="3">
    <source>
        <dbReference type="EMBL" id="SSC68179.1"/>
    </source>
</evidence>
<dbReference type="RefSeq" id="WP_181904016.1">
    <property type="nucleotide sequence ID" value="NZ_UEYP01000006.1"/>
</dbReference>
<accession>A0A376AK62</accession>
<keyword evidence="1" id="KW-0812">Transmembrane</keyword>
<evidence type="ECO:0000313" key="4">
    <source>
        <dbReference type="Proteomes" id="UP000254764"/>
    </source>
</evidence>